<dbReference type="AlphaFoldDB" id="A0A8J4RK73"/>
<sequence>MINNNKMNNIIKSNHERTQVTQPLLNFTGTSIEHRLCKLVLPPSHSHNITPISFLFLTFPSSLPHHHDLS</sequence>
<gene>
    <name evidence="1" type="ORF">CMV_001830</name>
</gene>
<reference evidence="1" key="1">
    <citation type="submission" date="2020-03" db="EMBL/GenBank/DDBJ databases">
        <title>Castanea mollissima Vanexum genome sequencing.</title>
        <authorList>
            <person name="Staton M."/>
        </authorList>
    </citation>
    <scope>NUCLEOTIDE SEQUENCE</scope>
    <source>
        <tissue evidence="1">Leaf</tissue>
    </source>
</reference>
<evidence type="ECO:0000313" key="1">
    <source>
        <dbReference type="EMBL" id="KAF3974887.1"/>
    </source>
</evidence>
<protein>
    <submittedName>
        <fullName evidence="1">Uncharacterized protein</fullName>
    </submittedName>
</protein>
<dbReference type="Proteomes" id="UP000737018">
    <property type="component" value="Unassembled WGS sequence"/>
</dbReference>
<evidence type="ECO:0000313" key="2">
    <source>
        <dbReference type="Proteomes" id="UP000737018"/>
    </source>
</evidence>
<proteinExistence type="predicted"/>
<organism evidence="1 2">
    <name type="scientific">Castanea mollissima</name>
    <name type="common">Chinese chestnut</name>
    <dbReference type="NCBI Taxonomy" id="60419"/>
    <lineage>
        <taxon>Eukaryota</taxon>
        <taxon>Viridiplantae</taxon>
        <taxon>Streptophyta</taxon>
        <taxon>Embryophyta</taxon>
        <taxon>Tracheophyta</taxon>
        <taxon>Spermatophyta</taxon>
        <taxon>Magnoliopsida</taxon>
        <taxon>eudicotyledons</taxon>
        <taxon>Gunneridae</taxon>
        <taxon>Pentapetalae</taxon>
        <taxon>rosids</taxon>
        <taxon>fabids</taxon>
        <taxon>Fagales</taxon>
        <taxon>Fagaceae</taxon>
        <taxon>Castanea</taxon>
    </lineage>
</organism>
<comment type="caution">
    <text evidence="1">The sequence shown here is derived from an EMBL/GenBank/DDBJ whole genome shotgun (WGS) entry which is preliminary data.</text>
</comment>
<dbReference type="EMBL" id="JRKL02000120">
    <property type="protein sequence ID" value="KAF3974887.1"/>
    <property type="molecule type" value="Genomic_DNA"/>
</dbReference>
<keyword evidence="2" id="KW-1185">Reference proteome</keyword>
<name>A0A8J4RK73_9ROSI</name>
<accession>A0A8J4RK73</accession>